<evidence type="ECO:0000256" key="1">
    <source>
        <dbReference type="ARBA" id="ARBA00001954"/>
    </source>
</evidence>
<protein>
    <submittedName>
        <fullName evidence="2">Ectoine hydroxylase-related dioxygenase, phytanoyl-CoA dioxygenase (PhyH) family</fullName>
    </submittedName>
</protein>
<dbReference type="OrthoDB" id="9796766at2"/>
<sequence length="271" mass="29123">MKSYGITPPAPLAADPALALALEELSRLGFTVLRDALPPATVAAMRDALDRVLADQAARFGGEEALAAIGDAGQARALLEEDDIFLEILRAPALMAVVEAVLGPAALVMQQNGIVMPPDAAEHHQQNWHRDLPYQSWVSTKPIALGALAVLDDFDATSGSTLFLPGSHLHADFPSQAFVDRWAIPAHAPAGAIVVFDAMCFHRGGVNRGTRPRRAINTLHGIPLLAQQVAFRDRPGLDPTLRRRLGLDYQPAPSADAWRAQRAARLGKARR</sequence>
<dbReference type="Gene3D" id="2.60.120.620">
    <property type="entry name" value="q2cbj1_9rhob like domain"/>
    <property type="match status" value="1"/>
</dbReference>
<keyword evidence="2" id="KW-0223">Dioxygenase</keyword>
<evidence type="ECO:0000313" key="3">
    <source>
        <dbReference type="Proteomes" id="UP000199473"/>
    </source>
</evidence>
<dbReference type="RefSeq" id="WP_092954681.1">
    <property type="nucleotide sequence ID" value="NZ_FOSQ01000001.1"/>
</dbReference>
<evidence type="ECO:0000313" key="2">
    <source>
        <dbReference type="EMBL" id="SFK19627.1"/>
    </source>
</evidence>
<keyword evidence="2" id="KW-0560">Oxidoreductase</keyword>
<dbReference type="EMBL" id="FOSQ01000001">
    <property type="protein sequence ID" value="SFK19627.1"/>
    <property type="molecule type" value="Genomic_DNA"/>
</dbReference>
<comment type="cofactor">
    <cofactor evidence="1">
        <name>Fe(2+)</name>
        <dbReference type="ChEBI" id="CHEBI:29033"/>
    </cofactor>
</comment>
<accession>A0A1I3XJ38</accession>
<keyword evidence="3" id="KW-1185">Reference proteome</keyword>
<name>A0A1I3XJ38_9PROT</name>
<dbReference type="InterPro" id="IPR008775">
    <property type="entry name" value="Phytyl_CoA_dOase-like"/>
</dbReference>
<dbReference type="PANTHER" id="PTHR20883:SF48">
    <property type="entry name" value="ECTOINE DIOXYGENASE"/>
    <property type="match status" value="1"/>
</dbReference>
<dbReference type="STRING" id="1123062.SAMN02745775_101377"/>
<dbReference type="Proteomes" id="UP000199473">
    <property type="component" value="Unassembled WGS sequence"/>
</dbReference>
<dbReference type="AlphaFoldDB" id="A0A1I3XJ38"/>
<gene>
    <name evidence="2" type="ORF">SAMN02745775_101377</name>
</gene>
<dbReference type="GO" id="GO:0016706">
    <property type="term" value="F:2-oxoglutarate-dependent dioxygenase activity"/>
    <property type="evidence" value="ECO:0007669"/>
    <property type="project" value="UniProtKB-ARBA"/>
</dbReference>
<dbReference type="SUPFAM" id="SSF51197">
    <property type="entry name" value="Clavaminate synthase-like"/>
    <property type="match status" value="1"/>
</dbReference>
<dbReference type="PANTHER" id="PTHR20883">
    <property type="entry name" value="PHYTANOYL-COA DIOXYGENASE DOMAIN CONTAINING 1"/>
    <property type="match status" value="1"/>
</dbReference>
<reference evidence="2 3" key="1">
    <citation type="submission" date="2016-10" db="EMBL/GenBank/DDBJ databases">
        <authorList>
            <person name="de Groot N.N."/>
        </authorList>
    </citation>
    <scope>NUCLEOTIDE SEQUENCE [LARGE SCALE GENOMIC DNA]</scope>
    <source>
        <strain evidence="2 3">DSM 19981</strain>
    </source>
</reference>
<proteinExistence type="predicted"/>
<organism evidence="2 3">
    <name type="scientific">Falsiroseomonas stagni DSM 19981</name>
    <dbReference type="NCBI Taxonomy" id="1123062"/>
    <lineage>
        <taxon>Bacteria</taxon>
        <taxon>Pseudomonadati</taxon>
        <taxon>Pseudomonadota</taxon>
        <taxon>Alphaproteobacteria</taxon>
        <taxon>Acetobacterales</taxon>
        <taxon>Roseomonadaceae</taxon>
        <taxon>Falsiroseomonas</taxon>
    </lineage>
</organism>
<dbReference type="GO" id="GO:0005506">
    <property type="term" value="F:iron ion binding"/>
    <property type="evidence" value="ECO:0007669"/>
    <property type="project" value="UniProtKB-ARBA"/>
</dbReference>
<dbReference type="Pfam" id="PF05721">
    <property type="entry name" value="PhyH"/>
    <property type="match status" value="1"/>
</dbReference>